<dbReference type="RefSeq" id="WP_155695706.1">
    <property type="nucleotide sequence ID" value="NZ_WOCD01000003.1"/>
</dbReference>
<keyword evidence="3 5" id="KW-0479">Metal-binding</keyword>
<dbReference type="Pfam" id="PF01152">
    <property type="entry name" value="Bac_globin"/>
    <property type="match status" value="1"/>
</dbReference>
<comment type="caution">
    <text evidence="6">The sequence shown here is derived from an EMBL/GenBank/DDBJ whole genome shotgun (WGS) entry which is preliminary data.</text>
</comment>
<evidence type="ECO:0000256" key="3">
    <source>
        <dbReference type="ARBA" id="ARBA00022723"/>
    </source>
</evidence>
<dbReference type="GO" id="GO:0020037">
    <property type="term" value="F:heme binding"/>
    <property type="evidence" value="ECO:0007669"/>
    <property type="project" value="InterPro"/>
</dbReference>
<dbReference type="OrthoDB" id="9795814at2"/>
<dbReference type="InterPro" id="IPR001486">
    <property type="entry name" value="Hemoglobin_trunc"/>
</dbReference>
<feature type="binding site" description="distal binding residue" evidence="5">
    <location>
        <position position="65"/>
    </location>
    <ligand>
        <name>heme</name>
        <dbReference type="ChEBI" id="CHEBI:30413"/>
    </ligand>
    <ligandPart>
        <name>Fe</name>
        <dbReference type="ChEBI" id="CHEBI:18248"/>
    </ligandPart>
</feature>
<keyword evidence="2 5" id="KW-0349">Heme</keyword>
<gene>
    <name evidence="6" type="ORF">GNP35_08560</name>
</gene>
<dbReference type="CDD" id="cd00454">
    <property type="entry name" value="TrHb1_N"/>
    <property type="match status" value="1"/>
</dbReference>
<evidence type="ECO:0000256" key="4">
    <source>
        <dbReference type="ARBA" id="ARBA00023004"/>
    </source>
</evidence>
<feature type="binding site" description="distal binding residue" evidence="5">
    <location>
        <position position="89"/>
    </location>
    <ligand>
        <name>heme</name>
        <dbReference type="ChEBI" id="CHEBI:30413"/>
    </ligand>
    <ligandPart>
        <name>Fe</name>
        <dbReference type="ChEBI" id="CHEBI:18248"/>
    </ligandPart>
</feature>
<evidence type="ECO:0000256" key="1">
    <source>
        <dbReference type="ARBA" id="ARBA00022448"/>
    </source>
</evidence>
<dbReference type="SUPFAM" id="SSF46458">
    <property type="entry name" value="Globin-like"/>
    <property type="match status" value="1"/>
</dbReference>
<sequence>MKNSIIFIIALLLSACSTTQNSLYEEIGGKETLSNVFGLAVSRIYNDPTIGHYFKNVPKRHLRMHLTNQVCELIGGPCKYDGEKMETSHQGHNISDKEFFILVEYVQGAMRDIGLTPQQENRIIATLAPLKSKVVYR</sequence>
<evidence type="ECO:0000313" key="7">
    <source>
        <dbReference type="Proteomes" id="UP000439994"/>
    </source>
</evidence>
<protein>
    <submittedName>
        <fullName evidence="6">Group 1 truncated hemoglobin</fullName>
    </submittedName>
</protein>
<organism evidence="6 7">
    <name type="scientific">Psychrosphaera haliotis</name>
    <dbReference type="NCBI Taxonomy" id="555083"/>
    <lineage>
        <taxon>Bacteria</taxon>
        <taxon>Pseudomonadati</taxon>
        <taxon>Pseudomonadota</taxon>
        <taxon>Gammaproteobacteria</taxon>
        <taxon>Alteromonadales</taxon>
        <taxon>Pseudoalteromonadaceae</taxon>
        <taxon>Psychrosphaera</taxon>
    </lineage>
</organism>
<dbReference type="PROSITE" id="PS51257">
    <property type="entry name" value="PROKAR_LIPOPROTEIN"/>
    <property type="match status" value="1"/>
</dbReference>
<evidence type="ECO:0000256" key="2">
    <source>
        <dbReference type="ARBA" id="ARBA00022617"/>
    </source>
</evidence>
<dbReference type="GO" id="GO:0046872">
    <property type="term" value="F:metal ion binding"/>
    <property type="evidence" value="ECO:0007669"/>
    <property type="project" value="UniProtKB-KW"/>
</dbReference>
<dbReference type="EMBL" id="WOCD01000003">
    <property type="protein sequence ID" value="MUH72536.1"/>
    <property type="molecule type" value="Genomic_DNA"/>
</dbReference>
<evidence type="ECO:0000313" key="6">
    <source>
        <dbReference type="EMBL" id="MUH72536.1"/>
    </source>
</evidence>
<dbReference type="Proteomes" id="UP000439994">
    <property type="component" value="Unassembled WGS sequence"/>
</dbReference>
<keyword evidence="7" id="KW-1185">Reference proteome</keyword>
<reference evidence="6 7" key="1">
    <citation type="submission" date="2019-11" db="EMBL/GenBank/DDBJ databases">
        <title>P. haliotis isolates from Z. marina roots.</title>
        <authorList>
            <person name="Cohen M."/>
            <person name="Jospin G."/>
            <person name="Eisen J.A."/>
            <person name="Coil D.A."/>
        </authorList>
    </citation>
    <scope>NUCLEOTIDE SEQUENCE [LARGE SCALE GENOMIC DNA]</scope>
    <source>
        <strain evidence="6 7">UCD-MCMsp1aY</strain>
    </source>
</reference>
<dbReference type="InterPro" id="IPR012292">
    <property type="entry name" value="Globin/Proto"/>
</dbReference>
<keyword evidence="1" id="KW-0813">Transport</keyword>
<dbReference type="Gene3D" id="1.10.490.10">
    <property type="entry name" value="Globins"/>
    <property type="match status" value="1"/>
</dbReference>
<dbReference type="InterPro" id="IPR009050">
    <property type="entry name" value="Globin-like_sf"/>
</dbReference>
<name>A0A6N8F7J5_9GAMM</name>
<dbReference type="AlphaFoldDB" id="A0A6N8F7J5"/>
<evidence type="ECO:0000256" key="5">
    <source>
        <dbReference type="PIRSR" id="PIRSR601486-1"/>
    </source>
</evidence>
<keyword evidence="4 5" id="KW-0408">Iron</keyword>
<dbReference type="GO" id="GO:0019825">
    <property type="term" value="F:oxygen binding"/>
    <property type="evidence" value="ECO:0007669"/>
    <property type="project" value="InterPro"/>
</dbReference>
<accession>A0A6N8F7J5</accession>
<proteinExistence type="predicted"/>